<feature type="region of interest" description="Disordered" evidence="1">
    <location>
        <begin position="48"/>
        <end position="69"/>
    </location>
</feature>
<evidence type="ECO:0000313" key="2">
    <source>
        <dbReference type="EMBL" id="KAK1579727.1"/>
    </source>
</evidence>
<proteinExistence type="predicted"/>
<comment type="caution">
    <text evidence="2">The sequence shown here is derived from an EMBL/GenBank/DDBJ whole genome shotgun (WGS) entry which is preliminary data.</text>
</comment>
<sequence>MVRRIRFIYRKSLSKFENDPVHLWKALECSRTFQEITMEGGVLVDSTNLTCQPSGRPSEKERGSPTPPRFCPLEGLGVGLFTTELSRLVRDCEATMASCEATMEAMFASSASHDPWTSTNAKMAPIATEQGIFRNTVAALVAMRELSSWSSTYGHFSLHHWHQSPPCLSKACYCPSRSPKFSLSEGHGIV</sequence>
<dbReference type="Proteomes" id="UP001231189">
    <property type="component" value="Unassembled WGS sequence"/>
</dbReference>
<accession>A0AAD8V1G6</accession>
<evidence type="ECO:0000256" key="1">
    <source>
        <dbReference type="SAM" id="MobiDB-lite"/>
    </source>
</evidence>
<reference evidence="2" key="1">
    <citation type="submission" date="2023-07" db="EMBL/GenBank/DDBJ databases">
        <title>A chromosome-level genome assembly of Lolium multiflorum.</title>
        <authorList>
            <person name="Chen Y."/>
            <person name="Copetti D."/>
            <person name="Kolliker R."/>
            <person name="Studer B."/>
        </authorList>
    </citation>
    <scope>NUCLEOTIDE SEQUENCE</scope>
    <source>
        <strain evidence="2">02402/16</strain>
        <tissue evidence="2">Leaf</tissue>
    </source>
</reference>
<dbReference type="AlphaFoldDB" id="A0AAD8V1G6"/>
<protein>
    <submittedName>
        <fullName evidence="2">Uncharacterized protein</fullName>
    </submittedName>
</protein>
<evidence type="ECO:0000313" key="3">
    <source>
        <dbReference type="Proteomes" id="UP001231189"/>
    </source>
</evidence>
<organism evidence="2 3">
    <name type="scientific">Lolium multiflorum</name>
    <name type="common">Italian ryegrass</name>
    <name type="synonym">Lolium perenne subsp. multiflorum</name>
    <dbReference type="NCBI Taxonomy" id="4521"/>
    <lineage>
        <taxon>Eukaryota</taxon>
        <taxon>Viridiplantae</taxon>
        <taxon>Streptophyta</taxon>
        <taxon>Embryophyta</taxon>
        <taxon>Tracheophyta</taxon>
        <taxon>Spermatophyta</taxon>
        <taxon>Magnoliopsida</taxon>
        <taxon>Liliopsida</taxon>
        <taxon>Poales</taxon>
        <taxon>Poaceae</taxon>
        <taxon>BOP clade</taxon>
        <taxon>Pooideae</taxon>
        <taxon>Poodae</taxon>
        <taxon>Poeae</taxon>
        <taxon>Poeae Chloroplast Group 2 (Poeae type)</taxon>
        <taxon>Loliodinae</taxon>
        <taxon>Loliinae</taxon>
        <taxon>Lolium</taxon>
    </lineage>
</organism>
<keyword evidence="3" id="KW-1185">Reference proteome</keyword>
<dbReference type="EMBL" id="JAUUTY010000813">
    <property type="protein sequence ID" value="KAK1579727.1"/>
    <property type="molecule type" value="Genomic_DNA"/>
</dbReference>
<gene>
    <name evidence="2" type="ORF">QYE76_016748</name>
</gene>
<name>A0AAD8V1G6_LOLMU</name>